<organism evidence="2">
    <name type="scientific">marine sediment metagenome</name>
    <dbReference type="NCBI Taxonomy" id="412755"/>
    <lineage>
        <taxon>unclassified sequences</taxon>
        <taxon>metagenomes</taxon>
        <taxon>ecological metagenomes</taxon>
    </lineage>
</organism>
<dbReference type="Gene3D" id="1.20.58.760">
    <property type="entry name" value="Peptidase M41"/>
    <property type="match status" value="1"/>
</dbReference>
<comment type="caution">
    <text evidence="2">The sequence shown here is derived from an EMBL/GenBank/DDBJ whole genome shotgun (WGS) entry which is preliminary data.</text>
</comment>
<dbReference type="GO" id="GO:0005524">
    <property type="term" value="F:ATP binding"/>
    <property type="evidence" value="ECO:0007669"/>
    <property type="project" value="InterPro"/>
</dbReference>
<dbReference type="InterPro" id="IPR037219">
    <property type="entry name" value="Peptidase_M41-like"/>
</dbReference>
<dbReference type="Pfam" id="PF01434">
    <property type="entry name" value="Peptidase_M41"/>
    <property type="match status" value="1"/>
</dbReference>
<sequence>PVAVSLAGFTSGADAARIARDARRLARQAGRAVISEDLFAVALPPDDRPPEIQRRIAVHEAGHTVMQMLRGRIPRSVSIIGIGTLGGATITEGVIEESRAVDLDARIAVLLGGRAAEEIILGSVSGGALSDLAEASRLAYEMSGRLGLGDHLSVGGDSAGDSVDRAGIESQLRRIYGMALLRMVERKNDLVDLADLLLDRRVLGRQALTRFARERGLIQEDTPGAPGRMAG</sequence>
<dbReference type="PANTHER" id="PTHR23076:SF97">
    <property type="entry name" value="ATP-DEPENDENT ZINC METALLOPROTEASE YME1L1"/>
    <property type="match status" value="1"/>
</dbReference>
<dbReference type="EMBL" id="LAZR01016415">
    <property type="protein sequence ID" value="KKM04605.1"/>
    <property type="molecule type" value="Genomic_DNA"/>
</dbReference>
<dbReference type="SUPFAM" id="SSF140990">
    <property type="entry name" value="FtsH protease domain-like"/>
    <property type="match status" value="1"/>
</dbReference>
<dbReference type="GO" id="GO:0006508">
    <property type="term" value="P:proteolysis"/>
    <property type="evidence" value="ECO:0007669"/>
    <property type="project" value="InterPro"/>
</dbReference>
<accession>A0A0F9H0P0</accession>
<feature type="domain" description="Peptidase M41" evidence="1">
    <location>
        <begin position="53"/>
        <end position="154"/>
    </location>
</feature>
<reference evidence="2" key="1">
    <citation type="journal article" date="2015" name="Nature">
        <title>Complex archaea that bridge the gap between prokaryotes and eukaryotes.</title>
        <authorList>
            <person name="Spang A."/>
            <person name="Saw J.H."/>
            <person name="Jorgensen S.L."/>
            <person name="Zaremba-Niedzwiedzka K."/>
            <person name="Martijn J."/>
            <person name="Lind A.E."/>
            <person name="van Eijk R."/>
            <person name="Schleper C."/>
            <person name="Guy L."/>
            <person name="Ettema T.J."/>
        </authorList>
    </citation>
    <scope>NUCLEOTIDE SEQUENCE</scope>
</reference>
<dbReference type="GO" id="GO:0004222">
    <property type="term" value="F:metalloendopeptidase activity"/>
    <property type="evidence" value="ECO:0007669"/>
    <property type="project" value="InterPro"/>
</dbReference>
<protein>
    <recommendedName>
        <fullName evidence="1">Peptidase M41 domain-containing protein</fullName>
    </recommendedName>
</protein>
<name>A0A0F9H0P0_9ZZZZ</name>
<dbReference type="AlphaFoldDB" id="A0A0F9H0P0"/>
<feature type="non-terminal residue" evidence="2">
    <location>
        <position position="1"/>
    </location>
</feature>
<proteinExistence type="predicted"/>
<dbReference type="GO" id="GO:0004176">
    <property type="term" value="F:ATP-dependent peptidase activity"/>
    <property type="evidence" value="ECO:0007669"/>
    <property type="project" value="InterPro"/>
</dbReference>
<dbReference type="InterPro" id="IPR000642">
    <property type="entry name" value="Peptidase_M41"/>
</dbReference>
<evidence type="ECO:0000259" key="1">
    <source>
        <dbReference type="Pfam" id="PF01434"/>
    </source>
</evidence>
<evidence type="ECO:0000313" key="2">
    <source>
        <dbReference type="EMBL" id="KKM04605.1"/>
    </source>
</evidence>
<dbReference type="GO" id="GO:0005886">
    <property type="term" value="C:plasma membrane"/>
    <property type="evidence" value="ECO:0007669"/>
    <property type="project" value="TreeGrafter"/>
</dbReference>
<dbReference type="PANTHER" id="PTHR23076">
    <property type="entry name" value="METALLOPROTEASE M41 FTSH"/>
    <property type="match status" value="1"/>
</dbReference>
<dbReference type="GO" id="GO:0030163">
    <property type="term" value="P:protein catabolic process"/>
    <property type="evidence" value="ECO:0007669"/>
    <property type="project" value="TreeGrafter"/>
</dbReference>
<gene>
    <name evidence="2" type="ORF">LCGC14_1762520</name>
</gene>